<evidence type="ECO:0000313" key="2">
    <source>
        <dbReference type="Proteomes" id="UP000194885"/>
    </source>
</evidence>
<protein>
    <submittedName>
        <fullName evidence="1">Uncharacterized protein</fullName>
    </submittedName>
</protein>
<comment type="caution">
    <text evidence="1">The sequence shown here is derived from an EMBL/GenBank/DDBJ whole genome shotgun (WGS) entry which is preliminary data.</text>
</comment>
<proteinExistence type="predicted"/>
<feature type="non-terminal residue" evidence="1">
    <location>
        <position position="1"/>
    </location>
</feature>
<dbReference type="AlphaFoldDB" id="A0A242AS77"/>
<dbReference type="EMBL" id="NGKW01000021">
    <property type="protein sequence ID" value="OTN83920.1"/>
    <property type="molecule type" value="Genomic_DNA"/>
</dbReference>
<name>A0A242AS77_ENTFC</name>
<dbReference type="Proteomes" id="UP000194885">
    <property type="component" value="Unassembled WGS sequence"/>
</dbReference>
<accession>A0A242AS77</accession>
<sequence length="21" mass="2408">QMHYDEKLGKWQVTGNIGGVF</sequence>
<evidence type="ECO:0000313" key="1">
    <source>
        <dbReference type="EMBL" id="OTN83920.1"/>
    </source>
</evidence>
<reference evidence="1 2" key="1">
    <citation type="submission" date="2017-05" db="EMBL/GenBank/DDBJ databases">
        <title>The Genome Sequence of Enterococcus faecium 7H8_DIV0219.</title>
        <authorList>
            <consortium name="The Broad Institute Genomics Platform"/>
            <consortium name="The Broad Institute Genomic Center for Infectious Diseases"/>
            <person name="Earl A."/>
            <person name="Manson A."/>
            <person name="Schwartman J."/>
            <person name="Gilmore M."/>
            <person name="Abouelleil A."/>
            <person name="Cao P."/>
            <person name="Chapman S."/>
            <person name="Cusick C."/>
            <person name="Shea T."/>
            <person name="Young S."/>
            <person name="Neafsey D."/>
            <person name="Nusbaum C."/>
            <person name="Birren B."/>
        </authorList>
    </citation>
    <scope>NUCLEOTIDE SEQUENCE [LARGE SCALE GENOMIC DNA]</scope>
    <source>
        <strain evidence="1 2">7H8_DIV0219</strain>
    </source>
</reference>
<gene>
    <name evidence="1" type="ORF">A5810_003066</name>
</gene>
<organism evidence="1 2">
    <name type="scientific">Enterococcus faecium</name>
    <name type="common">Streptococcus faecium</name>
    <dbReference type="NCBI Taxonomy" id="1352"/>
    <lineage>
        <taxon>Bacteria</taxon>
        <taxon>Bacillati</taxon>
        <taxon>Bacillota</taxon>
        <taxon>Bacilli</taxon>
        <taxon>Lactobacillales</taxon>
        <taxon>Enterococcaceae</taxon>
        <taxon>Enterococcus</taxon>
    </lineage>
</organism>